<gene>
    <name evidence="4" type="ORF">N7Z68_06750</name>
</gene>
<comment type="caution">
    <text evidence="4">The sequence shown here is derived from an EMBL/GenBank/DDBJ whole genome shotgun (WGS) entry which is preliminary data.</text>
</comment>
<dbReference type="InterPro" id="IPR036034">
    <property type="entry name" value="PDZ_sf"/>
</dbReference>
<dbReference type="Pfam" id="PF05362">
    <property type="entry name" value="Lon_C"/>
    <property type="match status" value="1"/>
</dbReference>
<keyword evidence="2" id="KW-0472">Membrane</keyword>
<keyword evidence="1" id="KW-0720">Serine protease</keyword>
<dbReference type="SMART" id="SM00228">
    <property type="entry name" value="PDZ"/>
    <property type="match status" value="1"/>
</dbReference>
<dbReference type="NCBIfam" id="NF041438">
    <property type="entry name" value="SepM_fam_S16"/>
    <property type="match status" value="1"/>
</dbReference>
<keyword evidence="1" id="KW-0378">Hydrolase</keyword>
<dbReference type="SUPFAM" id="SSF50156">
    <property type="entry name" value="PDZ domain-like"/>
    <property type="match status" value="1"/>
</dbReference>
<protein>
    <recommendedName>
        <fullName evidence="1">endopeptidase La</fullName>
        <ecNumber evidence="1">3.4.21.53</ecNumber>
    </recommendedName>
</protein>
<dbReference type="EC" id="3.4.21.53" evidence="1"/>
<dbReference type="InterPro" id="IPR014721">
    <property type="entry name" value="Ribsml_uS5_D2-typ_fold_subgr"/>
</dbReference>
<dbReference type="Proteomes" id="UP001148125">
    <property type="component" value="Unassembled WGS sequence"/>
</dbReference>
<dbReference type="InterPro" id="IPR001478">
    <property type="entry name" value="PDZ"/>
</dbReference>
<dbReference type="PROSITE" id="PS51786">
    <property type="entry name" value="LON_PROTEOLYTIC"/>
    <property type="match status" value="1"/>
</dbReference>
<sequence>MVIEKKKKISKAWIIGAILIVLHFYKLPFYYSQPGDAKELAPFVEVEGGYKEEQGSFMLTTVLMGQTNVYFYAWAQLSDYRDIYPEDQIKRPEETEEDYLHRQQMMMTSSQDAAKIAAYEYAGKEVNISYNGIMVTSFIEGMSAEEYLTHEDRILAVDGYRVKTVNELNKRLAGKDLSEEAVLTVLRDGEEVEIAVPLSPFPEDIEGGEGRVGIGIMYPVTDRSISFTPEVTIDVQNIGGPSAGFMFALEVLNQLTSEDLTKGYHISGTGTIDEQGNVGRIGGAKQKVVAAHNAGSDIFFVPKEGGREGSNYEEASATAQDLGTSTKVIGVNTLAEAVEYLESLGPKEEKES</sequence>
<comment type="catalytic activity">
    <reaction evidence="1">
        <text>Hydrolysis of proteins in presence of ATP.</text>
        <dbReference type="EC" id="3.4.21.53"/>
    </reaction>
</comment>
<dbReference type="RefSeq" id="WP_275117696.1">
    <property type="nucleotide sequence ID" value="NZ_JAOTPO010000003.1"/>
</dbReference>
<evidence type="ECO:0000313" key="5">
    <source>
        <dbReference type="Proteomes" id="UP001148125"/>
    </source>
</evidence>
<feature type="transmembrane region" description="Helical" evidence="2">
    <location>
        <begin position="12"/>
        <end position="31"/>
    </location>
</feature>
<comment type="similarity">
    <text evidence="1">Belongs to the peptidase S16 family.</text>
</comment>
<dbReference type="InterPro" id="IPR020568">
    <property type="entry name" value="Ribosomal_Su5_D2-typ_SF"/>
</dbReference>
<evidence type="ECO:0000256" key="1">
    <source>
        <dbReference type="PROSITE-ProRule" id="PRU01122"/>
    </source>
</evidence>
<dbReference type="Gene3D" id="3.30.230.10">
    <property type="match status" value="1"/>
</dbReference>
<proteinExistence type="inferred from homology"/>
<dbReference type="InterPro" id="IPR008269">
    <property type="entry name" value="Lon_proteolytic"/>
</dbReference>
<organism evidence="4 5">
    <name type="scientific">Alkalihalobacterium chitinilyticum</name>
    <dbReference type="NCBI Taxonomy" id="2980103"/>
    <lineage>
        <taxon>Bacteria</taxon>
        <taxon>Bacillati</taxon>
        <taxon>Bacillota</taxon>
        <taxon>Bacilli</taxon>
        <taxon>Bacillales</taxon>
        <taxon>Bacillaceae</taxon>
        <taxon>Alkalihalobacterium</taxon>
    </lineage>
</organism>
<dbReference type="SUPFAM" id="SSF54211">
    <property type="entry name" value="Ribosomal protein S5 domain 2-like"/>
    <property type="match status" value="1"/>
</dbReference>
<evidence type="ECO:0000259" key="3">
    <source>
        <dbReference type="PROSITE" id="PS51786"/>
    </source>
</evidence>
<dbReference type="PANTHER" id="PTHR10046">
    <property type="entry name" value="ATP DEPENDENT LON PROTEASE FAMILY MEMBER"/>
    <property type="match status" value="1"/>
</dbReference>
<keyword evidence="2" id="KW-0812">Transmembrane</keyword>
<dbReference type="Gene3D" id="2.30.42.10">
    <property type="match status" value="1"/>
</dbReference>
<evidence type="ECO:0000256" key="2">
    <source>
        <dbReference type="SAM" id="Phobius"/>
    </source>
</evidence>
<feature type="domain" description="Lon proteolytic" evidence="3">
    <location>
        <begin position="237"/>
        <end position="344"/>
    </location>
</feature>
<dbReference type="Pfam" id="PF13180">
    <property type="entry name" value="PDZ_2"/>
    <property type="match status" value="1"/>
</dbReference>
<keyword evidence="5" id="KW-1185">Reference proteome</keyword>
<feature type="active site" evidence="1">
    <location>
        <position position="242"/>
    </location>
</feature>
<keyword evidence="1" id="KW-0645">Protease</keyword>
<name>A0ABT5VCA4_9BACI</name>
<feature type="active site" evidence="1">
    <location>
        <position position="287"/>
    </location>
</feature>
<dbReference type="InterPro" id="IPR027065">
    <property type="entry name" value="Lon_Prtase"/>
</dbReference>
<evidence type="ECO:0000313" key="4">
    <source>
        <dbReference type="EMBL" id="MDE5413079.1"/>
    </source>
</evidence>
<reference evidence="4" key="1">
    <citation type="submission" date="2024-05" db="EMBL/GenBank/DDBJ databases">
        <title>Alkalihalobacillus sp. strain MEB203 novel alkaliphilic bacterium from Lonar Lake, India.</title>
        <authorList>
            <person name="Joshi A."/>
            <person name="Thite S."/>
            <person name="Mengade P."/>
        </authorList>
    </citation>
    <scope>NUCLEOTIDE SEQUENCE</scope>
    <source>
        <strain evidence="4">MEB 203</strain>
    </source>
</reference>
<dbReference type="EMBL" id="JAOTPO010000003">
    <property type="protein sequence ID" value="MDE5413079.1"/>
    <property type="molecule type" value="Genomic_DNA"/>
</dbReference>
<keyword evidence="2" id="KW-1133">Transmembrane helix</keyword>
<accession>A0ABT5VCA4</accession>